<comment type="caution">
    <text evidence="1">The sequence shown here is derived from an EMBL/GenBank/DDBJ whole genome shotgun (WGS) entry which is preliminary data.</text>
</comment>
<gene>
    <name evidence="1" type="ORF">BDM02DRAFT_3190950</name>
</gene>
<dbReference type="Proteomes" id="UP000886501">
    <property type="component" value="Unassembled WGS sequence"/>
</dbReference>
<protein>
    <submittedName>
        <fullName evidence="1">Uncharacterized protein</fullName>
    </submittedName>
</protein>
<name>A0ACB6Z430_THEGA</name>
<reference evidence="1" key="1">
    <citation type="submission" date="2019-10" db="EMBL/GenBank/DDBJ databases">
        <authorList>
            <consortium name="DOE Joint Genome Institute"/>
            <person name="Kuo A."/>
            <person name="Miyauchi S."/>
            <person name="Kiss E."/>
            <person name="Drula E."/>
            <person name="Kohler A."/>
            <person name="Sanchez-Garcia M."/>
            <person name="Andreopoulos B."/>
            <person name="Barry K.W."/>
            <person name="Bonito G."/>
            <person name="Buee M."/>
            <person name="Carver A."/>
            <person name="Chen C."/>
            <person name="Cichocki N."/>
            <person name="Clum A."/>
            <person name="Culley D."/>
            <person name="Crous P.W."/>
            <person name="Fauchery L."/>
            <person name="Girlanda M."/>
            <person name="Hayes R."/>
            <person name="Keri Z."/>
            <person name="Labutti K."/>
            <person name="Lipzen A."/>
            <person name="Lombard V."/>
            <person name="Magnuson J."/>
            <person name="Maillard F."/>
            <person name="Morin E."/>
            <person name="Murat C."/>
            <person name="Nolan M."/>
            <person name="Ohm R."/>
            <person name="Pangilinan J."/>
            <person name="Pereira M."/>
            <person name="Perotto S."/>
            <person name="Peter M."/>
            <person name="Riley R."/>
            <person name="Sitrit Y."/>
            <person name="Stielow B."/>
            <person name="Szollosi G."/>
            <person name="Zifcakova L."/>
            <person name="Stursova M."/>
            <person name="Spatafora J.W."/>
            <person name="Tedersoo L."/>
            <person name="Vaario L.-M."/>
            <person name="Yamada A."/>
            <person name="Yan M."/>
            <person name="Wang P."/>
            <person name="Xu J."/>
            <person name="Bruns T."/>
            <person name="Baldrian P."/>
            <person name="Vilgalys R."/>
            <person name="Henrissat B."/>
            <person name="Grigoriev I.V."/>
            <person name="Hibbett D."/>
            <person name="Nagy L.G."/>
            <person name="Martin F.M."/>
        </authorList>
    </citation>
    <scope>NUCLEOTIDE SEQUENCE</scope>
    <source>
        <strain evidence="1">P2</strain>
    </source>
</reference>
<accession>A0ACB6Z430</accession>
<proteinExistence type="predicted"/>
<evidence type="ECO:0000313" key="1">
    <source>
        <dbReference type="EMBL" id="KAF9644048.1"/>
    </source>
</evidence>
<keyword evidence="2" id="KW-1185">Reference proteome</keyword>
<sequence>MRCQWSTSYRIGDDPIRSAQHECRFPTIIQLEEVAPPPPPSQKALFSPVPSSSHSCDYYSSSEEYEEVEGEEEEEATESYCSSDPSCPGFGMGDQGRASAMASTPVEQKVKMSRVLAWRNSFDGVFAEDSAGLNFPNIKVVETVEDSLVFLIVIVVSALSAAASATAAVRTRSYVHLFCLRCVVPGPRGTSASF</sequence>
<reference evidence="1" key="2">
    <citation type="journal article" date="2020" name="Nat. Commun.">
        <title>Large-scale genome sequencing of mycorrhizal fungi provides insights into the early evolution of symbiotic traits.</title>
        <authorList>
            <person name="Miyauchi S."/>
            <person name="Kiss E."/>
            <person name="Kuo A."/>
            <person name="Drula E."/>
            <person name="Kohler A."/>
            <person name="Sanchez-Garcia M."/>
            <person name="Morin E."/>
            <person name="Andreopoulos B."/>
            <person name="Barry K.W."/>
            <person name="Bonito G."/>
            <person name="Buee M."/>
            <person name="Carver A."/>
            <person name="Chen C."/>
            <person name="Cichocki N."/>
            <person name="Clum A."/>
            <person name="Culley D."/>
            <person name="Crous P.W."/>
            <person name="Fauchery L."/>
            <person name="Girlanda M."/>
            <person name="Hayes R.D."/>
            <person name="Keri Z."/>
            <person name="LaButti K."/>
            <person name="Lipzen A."/>
            <person name="Lombard V."/>
            <person name="Magnuson J."/>
            <person name="Maillard F."/>
            <person name="Murat C."/>
            <person name="Nolan M."/>
            <person name="Ohm R.A."/>
            <person name="Pangilinan J."/>
            <person name="Pereira M.F."/>
            <person name="Perotto S."/>
            <person name="Peter M."/>
            <person name="Pfister S."/>
            <person name="Riley R."/>
            <person name="Sitrit Y."/>
            <person name="Stielow J.B."/>
            <person name="Szollosi G."/>
            <person name="Zifcakova L."/>
            <person name="Stursova M."/>
            <person name="Spatafora J.W."/>
            <person name="Tedersoo L."/>
            <person name="Vaario L.M."/>
            <person name="Yamada A."/>
            <person name="Yan M."/>
            <person name="Wang P."/>
            <person name="Xu J."/>
            <person name="Bruns T."/>
            <person name="Baldrian P."/>
            <person name="Vilgalys R."/>
            <person name="Dunand C."/>
            <person name="Henrissat B."/>
            <person name="Grigoriev I.V."/>
            <person name="Hibbett D."/>
            <person name="Nagy L.G."/>
            <person name="Martin F.M."/>
        </authorList>
    </citation>
    <scope>NUCLEOTIDE SEQUENCE</scope>
    <source>
        <strain evidence="1">P2</strain>
    </source>
</reference>
<evidence type="ECO:0000313" key="2">
    <source>
        <dbReference type="Proteomes" id="UP000886501"/>
    </source>
</evidence>
<organism evidence="1 2">
    <name type="scientific">Thelephora ganbajun</name>
    <name type="common">Ganba fungus</name>
    <dbReference type="NCBI Taxonomy" id="370292"/>
    <lineage>
        <taxon>Eukaryota</taxon>
        <taxon>Fungi</taxon>
        <taxon>Dikarya</taxon>
        <taxon>Basidiomycota</taxon>
        <taxon>Agaricomycotina</taxon>
        <taxon>Agaricomycetes</taxon>
        <taxon>Thelephorales</taxon>
        <taxon>Thelephoraceae</taxon>
        <taxon>Thelephora</taxon>
    </lineage>
</organism>
<dbReference type="EMBL" id="MU118164">
    <property type="protein sequence ID" value="KAF9644048.1"/>
    <property type="molecule type" value="Genomic_DNA"/>
</dbReference>